<comment type="similarity">
    <text evidence="1">Belongs to the beta type-B retroviral polymerase family. HERV class-II K(HML-2) pol subfamily.</text>
</comment>
<dbReference type="Pfam" id="PF00078">
    <property type="entry name" value="RVT_1"/>
    <property type="match status" value="1"/>
</dbReference>
<keyword evidence="6" id="KW-0255">Endonuclease</keyword>
<evidence type="ECO:0000313" key="12">
    <source>
        <dbReference type="Proteomes" id="UP000269221"/>
    </source>
</evidence>
<evidence type="ECO:0000256" key="8">
    <source>
        <dbReference type="ARBA" id="ARBA00022918"/>
    </source>
</evidence>
<evidence type="ECO:0000256" key="1">
    <source>
        <dbReference type="ARBA" id="ARBA00010879"/>
    </source>
</evidence>
<dbReference type="Pfam" id="PF00077">
    <property type="entry name" value="RVP"/>
    <property type="match status" value="1"/>
</dbReference>
<evidence type="ECO:0000259" key="10">
    <source>
        <dbReference type="PROSITE" id="PS50175"/>
    </source>
</evidence>
<feature type="region of interest" description="Disordered" evidence="9">
    <location>
        <begin position="305"/>
        <end position="343"/>
    </location>
</feature>
<dbReference type="InterPro" id="IPR001995">
    <property type="entry name" value="Peptidase_A2_cat"/>
</dbReference>
<dbReference type="Pfam" id="PF06817">
    <property type="entry name" value="RVT_thumb"/>
    <property type="match status" value="1"/>
</dbReference>
<evidence type="ECO:0000256" key="7">
    <source>
        <dbReference type="ARBA" id="ARBA00022801"/>
    </source>
</evidence>
<protein>
    <recommendedName>
        <fullName evidence="2">ribonuclease H</fullName>
        <ecNumber evidence="2">3.1.26.4</ecNumber>
    </recommendedName>
</protein>
<dbReference type="AlphaFoldDB" id="A0A3M0L3Q3"/>
<evidence type="ECO:0000256" key="5">
    <source>
        <dbReference type="ARBA" id="ARBA00022722"/>
    </source>
</evidence>
<evidence type="ECO:0000256" key="3">
    <source>
        <dbReference type="ARBA" id="ARBA00022679"/>
    </source>
</evidence>
<keyword evidence="3" id="KW-0808">Transferase</keyword>
<feature type="region of interest" description="Disordered" evidence="9">
    <location>
        <begin position="369"/>
        <end position="388"/>
    </location>
</feature>
<dbReference type="Gene3D" id="2.40.70.10">
    <property type="entry name" value="Acid Proteases"/>
    <property type="match status" value="1"/>
</dbReference>
<dbReference type="InterPro" id="IPR000477">
    <property type="entry name" value="RT_dom"/>
</dbReference>
<name>A0A3M0L3Q3_HIRRU</name>
<dbReference type="PROSITE" id="PS50175">
    <property type="entry name" value="ASP_PROT_RETROV"/>
    <property type="match status" value="1"/>
</dbReference>
<keyword evidence="7" id="KW-0378">Hydrolase</keyword>
<dbReference type="EMBL" id="QRBI01000094">
    <property type="protein sequence ID" value="RMC19883.1"/>
    <property type="molecule type" value="Genomic_DNA"/>
</dbReference>
<evidence type="ECO:0000256" key="4">
    <source>
        <dbReference type="ARBA" id="ARBA00022695"/>
    </source>
</evidence>
<dbReference type="InterPro" id="IPR043502">
    <property type="entry name" value="DNA/RNA_pol_sf"/>
</dbReference>
<comment type="caution">
    <text evidence="11">The sequence shown here is derived from an EMBL/GenBank/DDBJ whole genome shotgun (WGS) entry which is preliminary data.</text>
</comment>
<evidence type="ECO:0000313" key="11">
    <source>
        <dbReference type="EMBL" id="RMC19883.1"/>
    </source>
</evidence>
<dbReference type="GO" id="GO:0004523">
    <property type="term" value="F:RNA-DNA hybrid ribonuclease activity"/>
    <property type="evidence" value="ECO:0007669"/>
    <property type="project" value="UniProtKB-EC"/>
</dbReference>
<dbReference type="PANTHER" id="PTHR41694">
    <property type="entry name" value="ENDOGENOUS RETROVIRUS GROUP K MEMBER POL PROTEIN"/>
    <property type="match status" value="1"/>
</dbReference>
<feature type="domain" description="Peptidase A2" evidence="10">
    <location>
        <begin position="55"/>
        <end position="93"/>
    </location>
</feature>
<gene>
    <name evidence="11" type="ORF">DUI87_03449</name>
</gene>
<dbReference type="SUPFAM" id="SSF56672">
    <property type="entry name" value="DNA/RNA polymerases"/>
    <property type="match status" value="1"/>
</dbReference>
<dbReference type="EC" id="3.1.26.4" evidence="2"/>
<proteinExistence type="inferred from homology"/>
<dbReference type="GO" id="GO:0035613">
    <property type="term" value="F:RNA stem-loop binding"/>
    <property type="evidence" value="ECO:0007669"/>
    <property type="project" value="TreeGrafter"/>
</dbReference>
<keyword evidence="12" id="KW-1185">Reference proteome</keyword>
<evidence type="ECO:0000256" key="2">
    <source>
        <dbReference type="ARBA" id="ARBA00012180"/>
    </source>
</evidence>
<dbReference type="InterPro" id="IPR043128">
    <property type="entry name" value="Rev_trsase/Diguanyl_cyclase"/>
</dbReference>
<keyword evidence="8" id="KW-0695">RNA-directed DNA polymerase</keyword>
<dbReference type="SUPFAM" id="SSF50630">
    <property type="entry name" value="Acid proteases"/>
    <property type="match status" value="1"/>
</dbReference>
<dbReference type="GO" id="GO:0004190">
    <property type="term" value="F:aspartic-type endopeptidase activity"/>
    <property type="evidence" value="ECO:0007669"/>
    <property type="project" value="InterPro"/>
</dbReference>
<reference evidence="11 12" key="1">
    <citation type="submission" date="2018-07" db="EMBL/GenBank/DDBJ databases">
        <title>A high quality draft genome assembly of the barn swallow (H. rustica rustica).</title>
        <authorList>
            <person name="Formenti G."/>
            <person name="Chiara M."/>
            <person name="Poveda L."/>
            <person name="Francoijs K.-J."/>
            <person name="Bonisoli-Alquati A."/>
            <person name="Canova L."/>
            <person name="Gianfranceschi L."/>
            <person name="Horner D.S."/>
            <person name="Saino N."/>
        </authorList>
    </citation>
    <scope>NUCLEOTIDE SEQUENCE [LARGE SCALE GENOMIC DNA]</scope>
    <source>
        <strain evidence="11">Chelidonia</strain>
        <tissue evidence="11">Blood</tissue>
    </source>
</reference>
<accession>A0A3M0L3Q3</accession>
<keyword evidence="5" id="KW-0540">Nuclease</keyword>
<organism evidence="11 12">
    <name type="scientific">Hirundo rustica rustica</name>
    <dbReference type="NCBI Taxonomy" id="333673"/>
    <lineage>
        <taxon>Eukaryota</taxon>
        <taxon>Metazoa</taxon>
        <taxon>Chordata</taxon>
        <taxon>Craniata</taxon>
        <taxon>Vertebrata</taxon>
        <taxon>Euteleostomi</taxon>
        <taxon>Archelosauria</taxon>
        <taxon>Archosauria</taxon>
        <taxon>Dinosauria</taxon>
        <taxon>Saurischia</taxon>
        <taxon>Theropoda</taxon>
        <taxon>Coelurosauria</taxon>
        <taxon>Aves</taxon>
        <taxon>Neognathae</taxon>
        <taxon>Neoaves</taxon>
        <taxon>Telluraves</taxon>
        <taxon>Australaves</taxon>
        <taxon>Passeriformes</taxon>
        <taxon>Sylvioidea</taxon>
        <taxon>Hirundinidae</taxon>
        <taxon>Hirundo</taxon>
    </lineage>
</organism>
<dbReference type="GO" id="GO:0003964">
    <property type="term" value="F:RNA-directed DNA polymerase activity"/>
    <property type="evidence" value="ECO:0007669"/>
    <property type="project" value="UniProtKB-KW"/>
</dbReference>
<dbReference type="InterPro" id="IPR018061">
    <property type="entry name" value="Retropepsins"/>
</dbReference>
<dbReference type="Gene3D" id="3.30.70.270">
    <property type="match status" value="2"/>
</dbReference>
<dbReference type="GO" id="GO:0006508">
    <property type="term" value="P:proteolysis"/>
    <property type="evidence" value="ECO:0007669"/>
    <property type="project" value="InterPro"/>
</dbReference>
<dbReference type="InterPro" id="IPR010661">
    <property type="entry name" value="RVT_thumb"/>
</dbReference>
<evidence type="ECO:0000256" key="6">
    <source>
        <dbReference type="ARBA" id="ARBA00022759"/>
    </source>
</evidence>
<dbReference type="Proteomes" id="UP000269221">
    <property type="component" value="Unassembled WGS sequence"/>
</dbReference>
<evidence type="ECO:0000256" key="9">
    <source>
        <dbReference type="SAM" id="MobiDB-lite"/>
    </source>
</evidence>
<keyword evidence="4" id="KW-0548">Nucleotidyltransferase</keyword>
<dbReference type="PANTHER" id="PTHR41694:SF3">
    <property type="entry name" value="RNA-DIRECTED DNA POLYMERASE-RELATED"/>
    <property type="match status" value="1"/>
</dbReference>
<dbReference type="OrthoDB" id="9906618at2759"/>
<dbReference type="STRING" id="333673.A0A3M0L3Q3"/>
<dbReference type="InterPro" id="IPR021109">
    <property type="entry name" value="Peptidase_aspartic_dom_sf"/>
</dbReference>
<sequence length="487" mass="54488">MAPRDDTKCQAILSRFSHNLGAPRHREIIYENTYVMEQRRFSEGYQQVSGRDKENASVADTGSDITIVAHSKWPQGWELVPVYGVISGIGGATTSMWSKRAILIEGPDGQIATGLKCLPAICQMYVGVLSLIREKFPDAIIFHYMDDILICTETDYYLETVLEKTIQAIEGAVFEIATEKIQHTCLWTYLGFRIDKRTIAPQQLTIKDNPRTLRDLQQLCGSINWVRNLIGITTEDLGPLFNLLRGSDDLDSPPTITPEAREVIRKVEGDKDDLEILICWIDSTMANVVLASRSSIIQFRHHTRRECESSDSWGTDAPASPDSSSKHRQKIEAGEQGDKSVTQAAANPTATQVVAKPDSEAKTLAVAAVKKGKKHMHKTDRPVDDDSGEATMLDGTEARHLGSLSHDPVIDQEMMREASPCSLWERVLGSVAQRYLCADNLYMQQTQWKTIEQGIQRLREMAVVEIVFSDDLNTRNPNLVPCTPVMW</sequence>